<evidence type="ECO:0000256" key="13">
    <source>
        <dbReference type="ARBA" id="ARBA00023180"/>
    </source>
</evidence>
<dbReference type="VEuPathDB" id="FungiDB:C8Q69DRAFT_504962"/>
<evidence type="ECO:0000256" key="6">
    <source>
        <dbReference type="ARBA" id="ARBA00022617"/>
    </source>
</evidence>
<dbReference type="RefSeq" id="XP_028487964.1">
    <property type="nucleotide sequence ID" value="XM_028632655.1"/>
</dbReference>
<evidence type="ECO:0000256" key="12">
    <source>
        <dbReference type="ARBA" id="ARBA00023157"/>
    </source>
</evidence>
<keyword evidence="7" id="KW-0336">GPI-anchor</keyword>
<keyword evidence="21" id="KW-1185">Reference proteome</keyword>
<feature type="disulfide bond" evidence="15">
    <location>
        <begin position="52"/>
        <end position="85"/>
    </location>
</feature>
<protein>
    <recommendedName>
        <fullName evidence="19">CFEM domain-containing protein</fullName>
    </recommendedName>
</protein>
<keyword evidence="9 18" id="KW-0732">Signal</keyword>
<reference evidence="20 21" key="1">
    <citation type="journal article" date="2018" name="Front. Microbiol.">
        <title>Genomic and genetic insights into a cosmopolitan fungus, Paecilomyces variotii (Eurotiales).</title>
        <authorList>
            <person name="Urquhart A.S."/>
            <person name="Mondo S.J."/>
            <person name="Makela M.R."/>
            <person name="Hane J.K."/>
            <person name="Wiebenga A."/>
            <person name="He G."/>
            <person name="Mihaltcheva S."/>
            <person name="Pangilinan J."/>
            <person name="Lipzen A."/>
            <person name="Barry K."/>
            <person name="de Vries R.P."/>
            <person name="Grigoriev I.V."/>
            <person name="Idnurm A."/>
        </authorList>
    </citation>
    <scope>NUCLEOTIDE SEQUENCE [LARGE SCALE GENOMIC DNA]</scope>
    <source>
        <strain evidence="20 21">CBS 101075</strain>
    </source>
</reference>
<evidence type="ECO:0000313" key="20">
    <source>
        <dbReference type="EMBL" id="RWQ98319.1"/>
    </source>
</evidence>
<organism evidence="20 21">
    <name type="scientific">Byssochlamys spectabilis</name>
    <name type="common">Paecilomyces variotii</name>
    <dbReference type="NCBI Taxonomy" id="264951"/>
    <lineage>
        <taxon>Eukaryota</taxon>
        <taxon>Fungi</taxon>
        <taxon>Dikarya</taxon>
        <taxon>Ascomycota</taxon>
        <taxon>Pezizomycotina</taxon>
        <taxon>Eurotiomycetes</taxon>
        <taxon>Eurotiomycetidae</taxon>
        <taxon>Eurotiales</taxon>
        <taxon>Thermoascaceae</taxon>
        <taxon>Paecilomyces</taxon>
    </lineage>
</organism>
<feature type="region of interest" description="Disordered" evidence="16">
    <location>
        <begin position="110"/>
        <end position="131"/>
    </location>
</feature>
<keyword evidence="8 15" id="KW-0479">Metal-binding</keyword>
<dbReference type="PANTHER" id="PTHR37928">
    <property type="entry name" value="CFEM DOMAIN PROTEIN (AFU_ORTHOLOGUE AFUA_6G14090)"/>
    <property type="match status" value="1"/>
</dbReference>
<feature type="chain" id="PRO_5019451618" description="CFEM domain-containing protein" evidence="18">
    <location>
        <begin position="20"/>
        <end position="167"/>
    </location>
</feature>
<keyword evidence="11 17" id="KW-0472">Membrane</keyword>
<comment type="caution">
    <text evidence="20">The sequence shown here is derived from an EMBL/GenBank/DDBJ whole genome shotgun (WGS) entry which is preliminary data.</text>
</comment>
<dbReference type="Pfam" id="PF05730">
    <property type="entry name" value="CFEM"/>
    <property type="match status" value="1"/>
</dbReference>
<keyword evidence="10 15" id="KW-0408">Iron</keyword>
<evidence type="ECO:0000256" key="17">
    <source>
        <dbReference type="SAM" id="Phobius"/>
    </source>
</evidence>
<evidence type="ECO:0000256" key="3">
    <source>
        <dbReference type="ARBA" id="ARBA00010031"/>
    </source>
</evidence>
<dbReference type="GO" id="GO:0098552">
    <property type="term" value="C:side of membrane"/>
    <property type="evidence" value="ECO:0007669"/>
    <property type="project" value="UniProtKB-KW"/>
</dbReference>
<dbReference type="GO" id="GO:0005576">
    <property type="term" value="C:extracellular region"/>
    <property type="evidence" value="ECO:0007669"/>
    <property type="project" value="UniProtKB-SubCell"/>
</dbReference>
<dbReference type="PROSITE" id="PS52012">
    <property type="entry name" value="CFEM"/>
    <property type="match status" value="1"/>
</dbReference>
<dbReference type="AlphaFoldDB" id="A0A443I2K6"/>
<evidence type="ECO:0000256" key="1">
    <source>
        <dbReference type="ARBA" id="ARBA00004609"/>
    </source>
</evidence>
<feature type="transmembrane region" description="Helical" evidence="17">
    <location>
        <begin position="148"/>
        <end position="166"/>
    </location>
</feature>
<feature type="binding site" description="axial binding residue" evidence="15">
    <location>
        <position position="47"/>
    </location>
    <ligand>
        <name>heme</name>
        <dbReference type="ChEBI" id="CHEBI:30413"/>
    </ligand>
    <ligandPart>
        <name>Fe</name>
        <dbReference type="ChEBI" id="CHEBI:18248"/>
    </ligandPart>
</feature>
<dbReference type="GeneID" id="39601932"/>
<keyword evidence="13" id="KW-0325">Glycoprotein</keyword>
<evidence type="ECO:0000256" key="11">
    <source>
        <dbReference type="ARBA" id="ARBA00023136"/>
    </source>
</evidence>
<feature type="signal peptide" evidence="18">
    <location>
        <begin position="1"/>
        <end position="19"/>
    </location>
</feature>
<accession>A0A443I2K6</accession>
<evidence type="ECO:0000256" key="7">
    <source>
        <dbReference type="ARBA" id="ARBA00022622"/>
    </source>
</evidence>
<proteinExistence type="inferred from homology"/>
<evidence type="ECO:0000256" key="5">
    <source>
        <dbReference type="ARBA" id="ARBA00022525"/>
    </source>
</evidence>
<dbReference type="PANTHER" id="PTHR37928:SF2">
    <property type="entry name" value="GPI ANCHORED CFEM DOMAIN PROTEIN (AFU_ORTHOLOGUE AFUA_6G10580)"/>
    <property type="match status" value="1"/>
</dbReference>
<evidence type="ECO:0000256" key="14">
    <source>
        <dbReference type="ARBA" id="ARBA00023288"/>
    </source>
</evidence>
<dbReference type="SMART" id="SM00747">
    <property type="entry name" value="CFEM"/>
    <property type="match status" value="1"/>
</dbReference>
<evidence type="ECO:0000256" key="16">
    <source>
        <dbReference type="SAM" id="MobiDB-lite"/>
    </source>
</evidence>
<dbReference type="Proteomes" id="UP000283841">
    <property type="component" value="Unassembled WGS sequence"/>
</dbReference>
<comment type="similarity">
    <text evidence="3">Belongs to the RBT5 family.</text>
</comment>
<dbReference type="EMBL" id="RCNU01000002">
    <property type="protein sequence ID" value="RWQ98319.1"/>
    <property type="molecule type" value="Genomic_DNA"/>
</dbReference>
<evidence type="ECO:0000256" key="2">
    <source>
        <dbReference type="ARBA" id="ARBA00004613"/>
    </source>
</evidence>
<dbReference type="InterPro" id="IPR051735">
    <property type="entry name" value="CFEM_domain"/>
</dbReference>
<dbReference type="STRING" id="264951.A0A443I2K6"/>
<comment type="caution">
    <text evidence="15">Lacks conserved residue(s) required for the propagation of feature annotation.</text>
</comment>
<feature type="disulfide bond" evidence="15">
    <location>
        <begin position="43"/>
        <end position="50"/>
    </location>
</feature>
<keyword evidence="12 15" id="KW-1015">Disulfide bond</keyword>
<keyword evidence="14" id="KW-0449">Lipoprotein</keyword>
<feature type="domain" description="CFEM" evidence="19">
    <location>
        <begin position="2"/>
        <end position="113"/>
    </location>
</feature>
<evidence type="ECO:0000259" key="19">
    <source>
        <dbReference type="PROSITE" id="PS52012"/>
    </source>
</evidence>
<evidence type="ECO:0000313" key="21">
    <source>
        <dbReference type="Proteomes" id="UP000283841"/>
    </source>
</evidence>
<comment type="subcellular location">
    <subcellularLocation>
        <location evidence="1">Cell membrane</location>
        <topology evidence="1">Lipid-anchor</topology>
        <topology evidence="1">GPI-anchor</topology>
    </subcellularLocation>
    <subcellularLocation>
        <location evidence="2">Secreted</location>
    </subcellularLocation>
</comment>
<keyword evidence="5" id="KW-0964">Secreted</keyword>
<evidence type="ECO:0000256" key="15">
    <source>
        <dbReference type="PROSITE-ProRule" id="PRU01356"/>
    </source>
</evidence>
<keyword evidence="17" id="KW-0812">Transmembrane</keyword>
<dbReference type="GO" id="GO:0046872">
    <property type="term" value="F:metal ion binding"/>
    <property type="evidence" value="ECO:0007669"/>
    <property type="project" value="UniProtKB-UniRule"/>
</dbReference>
<dbReference type="GO" id="GO:0005886">
    <property type="term" value="C:plasma membrane"/>
    <property type="evidence" value="ECO:0007669"/>
    <property type="project" value="UniProtKB-SubCell"/>
</dbReference>
<keyword evidence="4" id="KW-1003">Cell membrane</keyword>
<gene>
    <name evidence="20" type="ORF">C8Q69DRAFT_504962</name>
</gene>
<dbReference type="InterPro" id="IPR008427">
    <property type="entry name" value="Extracellular_membr_CFEM_dom"/>
</dbReference>
<evidence type="ECO:0000256" key="8">
    <source>
        <dbReference type="ARBA" id="ARBA00022723"/>
    </source>
</evidence>
<keyword evidence="17" id="KW-1133">Transmembrane helix</keyword>
<evidence type="ECO:0000256" key="9">
    <source>
        <dbReference type="ARBA" id="ARBA00022729"/>
    </source>
</evidence>
<evidence type="ECO:0000256" key="10">
    <source>
        <dbReference type="ARBA" id="ARBA00023004"/>
    </source>
</evidence>
<evidence type="ECO:0000256" key="4">
    <source>
        <dbReference type="ARBA" id="ARBA00022475"/>
    </source>
</evidence>
<evidence type="ECO:0000256" key="18">
    <source>
        <dbReference type="SAM" id="SignalP"/>
    </source>
</evidence>
<name>A0A443I2K6_BYSSP</name>
<sequence length="167" mass="16425">MRFSAVLVALSGLLCTVVAQSQDLSALPDCAKNCALGSIPKSCSVIDVKCICTTGSFIDSISCCIKDACSPSDQEATLKFAKQICGSAGVTNLPNSVTCSSSASGTPTPAASTGGAAAATSTSGSATTPVPGSVPTGTAILSRQNHNTGFVVIVGAIAASIGMTFAR</sequence>
<keyword evidence="6 15" id="KW-0349">Heme</keyword>